<dbReference type="GO" id="GO:0019619">
    <property type="term" value="P:3,4-dihydroxybenzoate catabolic process"/>
    <property type="evidence" value="ECO:0007669"/>
    <property type="project" value="InterPro"/>
</dbReference>
<dbReference type="Pfam" id="PF10397">
    <property type="entry name" value="ADSL_C"/>
    <property type="match status" value="1"/>
</dbReference>
<proteinExistence type="inferred from homology"/>
<reference evidence="4" key="1">
    <citation type="submission" date="2011-06" db="EMBL/GenBank/DDBJ databases">
        <title>The complete genome of chromosome of Runella slithyformis DSM 19594.</title>
        <authorList>
            <consortium name="US DOE Joint Genome Institute (JGI-PGF)"/>
            <person name="Lucas S."/>
            <person name="Han J."/>
            <person name="Lapidus A."/>
            <person name="Bruce D."/>
            <person name="Goodwin L."/>
            <person name="Pitluck S."/>
            <person name="Peters L."/>
            <person name="Kyrpides N."/>
            <person name="Mavromatis K."/>
            <person name="Ivanova N."/>
            <person name="Ovchinnikova G."/>
            <person name="Zhang X."/>
            <person name="Misra M."/>
            <person name="Detter J.C."/>
            <person name="Tapia R."/>
            <person name="Han C."/>
            <person name="Land M."/>
            <person name="Hauser L."/>
            <person name="Markowitz V."/>
            <person name="Cheng J.-F."/>
            <person name="Hugenholtz P."/>
            <person name="Woyke T."/>
            <person name="Wu D."/>
            <person name="Tindall B."/>
            <person name="Faehrich R."/>
            <person name="Brambilla E."/>
            <person name="Klenk H.-P."/>
            <person name="Eisen J.A."/>
        </authorList>
    </citation>
    <scope>NUCLEOTIDE SEQUENCE [LARGE SCALE GENOMIC DNA]</scope>
    <source>
        <strain evidence="4">ATCC 29530 / DSM 19594 / LMG 11500 / NCIMB 11436 / LSU 4</strain>
    </source>
</reference>
<dbReference type="PANTHER" id="PTHR43172:SF2">
    <property type="entry name" value="ADENYLOSUCCINATE LYASE C-TERMINAL DOMAIN-CONTAINING PROTEIN"/>
    <property type="match status" value="1"/>
</dbReference>
<accession>A0A7U3ZH10</accession>
<organism evidence="3 4">
    <name type="scientific">Runella slithyformis (strain ATCC 29530 / DSM 19594 / LMG 11500 / NCIMB 11436 / LSU 4)</name>
    <dbReference type="NCBI Taxonomy" id="761193"/>
    <lineage>
        <taxon>Bacteria</taxon>
        <taxon>Pseudomonadati</taxon>
        <taxon>Bacteroidota</taxon>
        <taxon>Cytophagia</taxon>
        <taxon>Cytophagales</taxon>
        <taxon>Spirosomataceae</taxon>
        <taxon>Runella</taxon>
    </lineage>
</organism>
<dbReference type="GO" id="GO:0047472">
    <property type="term" value="F:3-carboxy-cis,cis-muconate cycloisomerase activity"/>
    <property type="evidence" value="ECO:0007669"/>
    <property type="project" value="UniProtKB-EC"/>
</dbReference>
<dbReference type="PROSITE" id="PS00163">
    <property type="entry name" value="FUMARATE_LYASES"/>
    <property type="match status" value="1"/>
</dbReference>
<reference evidence="3 4" key="2">
    <citation type="journal article" date="2012" name="Stand. Genomic Sci.">
        <title>Complete genome sequence of the aquatic bacterium Runella slithyformis type strain (LSU 4(T)).</title>
        <authorList>
            <person name="Copeland A."/>
            <person name="Zhang X."/>
            <person name="Misra M."/>
            <person name="Lapidus A."/>
            <person name="Nolan M."/>
            <person name="Lucas S."/>
            <person name="Deshpande S."/>
            <person name="Cheng J.F."/>
            <person name="Tapia R."/>
            <person name="Goodwin L.A."/>
            <person name="Pitluck S."/>
            <person name="Liolios K."/>
            <person name="Pagani I."/>
            <person name="Ivanova N."/>
            <person name="Mikhailova N."/>
            <person name="Pati A."/>
            <person name="Chen A."/>
            <person name="Palaniappan K."/>
            <person name="Land M."/>
            <person name="Hauser L."/>
            <person name="Pan C."/>
            <person name="Jeffries C.D."/>
            <person name="Detter J.C."/>
            <person name="Brambilla E.M."/>
            <person name="Rohde M."/>
            <person name="Djao O.D."/>
            <person name="Goker M."/>
            <person name="Sikorski J."/>
            <person name="Tindall B.J."/>
            <person name="Woyke T."/>
            <person name="Bristow J."/>
            <person name="Eisen J.A."/>
            <person name="Markowitz V."/>
            <person name="Hugenholtz P."/>
            <person name="Kyrpides N.C."/>
            <person name="Klenk H.P."/>
            <person name="Mavromatis K."/>
        </authorList>
    </citation>
    <scope>NUCLEOTIDE SEQUENCE [LARGE SCALE GENOMIC DNA]</scope>
    <source>
        <strain evidence="4">ATCC 29530 / DSM 19594 / LMG 11500 / NCIMB 11436 / LSU 4</strain>
    </source>
</reference>
<dbReference type="EMBL" id="CP002859">
    <property type="protein sequence ID" value="AEI46972.1"/>
    <property type="molecule type" value="Genomic_DNA"/>
</dbReference>
<evidence type="ECO:0000256" key="1">
    <source>
        <dbReference type="ARBA" id="ARBA00034772"/>
    </source>
</evidence>
<dbReference type="RefSeq" id="WP_013926296.1">
    <property type="nucleotide sequence ID" value="NC_015703.1"/>
</dbReference>
<dbReference type="KEGG" id="rsi:Runsl_0528"/>
<evidence type="ECO:0000313" key="3">
    <source>
        <dbReference type="EMBL" id="AEI46972.1"/>
    </source>
</evidence>
<evidence type="ECO:0000259" key="2">
    <source>
        <dbReference type="SMART" id="SM00998"/>
    </source>
</evidence>
<dbReference type="AlphaFoldDB" id="A0A7U3ZH10"/>
<dbReference type="PANTHER" id="PTHR43172">
    <property type="entry name" value="ADENYLOSUCCINATE LYASE"/>
    <property type="match status" value="1"/>
</dbReference>
<sequence>MSLYTELFYSTEINELFSDRNTIAQMLRFEAALAEAQAANGMISASAAAMIAECCRANLIDIDKLKTEIKLGGNAAIPLVKQLTRIVKNNDVEASKYVHWGATSQDVVDTATVLQIQRYVDWLEQKLVILRQSLVKVTQKHRTTLMIGRTLLQQARPITFGLKTAGWLDGIERSNQRLQETKKRVLVLQLAGAVGSGNASISKEVNQSVANLLGLQSASSWQTQRDTVAEWASLLGILTGSLGKIAKDVSLLMQTEIGEVFEGAAEGKGGSSTMPHKRNPVTCAAILANATRTPHLVASILSAMPQEHERSAGLWHSEWEVLTQLMALTAGTVERAIELIEGLEVDEKRMLDNLELTRGLIYAENVSLALAPKIGKINAHELVEKACKSAISQQKHLKEVLMDMNVDVPDLEALFKPENSIGLSLEMIDETLSQTKKS</sequence>
<dbReference type="SMART" id="SM00998">
    <property type="entry name" value="ADSL_C"/>
    <property type="match status" value="1"/>
</dbReference>
<keyword evidence="3" id="KW-0413">Isomerase</keyword>
<dbReference type="InterPro" id="IPR012789">
    <property type="entry name" value="Protocat_PcaB-like"/>
</dbReference>
<dbReference type="Pfam" id="PF00206">
    <property type="entry name" value="Lyase_1"/>
    <property type="match status" value="1"/>
</dbReference>
<dbReference type="CDD" id="cd01597">
    <property type="entry name" value="pCLME"/>
    <property type="match status" value="1"/>
</dbReference>
<dbReference type="Gene3D" id="1.10.40.30">
    <property type="entry name" value="Fumarase/aspartase (C-terminal domain)"/>
    <property type="match status" value="1"/>
</dbReference>
<dbReference type="InterPro" id="IPR019468">
    <property type="entry name" value="AdenyloSucc_lyase_C"/>
</dbReference>
<dbReference type="PRINTS" id="PR00145">
    <property type="entry name" value="ARGSUCLYASE"/>
</dbReference>
<dbReference type="EC" id="5.5.1.2" evidence="3"/>
<dbReference type="GO" id="GO:0016829">
    <property type="term" value="F:lyase activity"/>
    <property type="evidence" value="ECO:0007669"/>
    <property type="project" value="UniProtKB-ARBA"/>
</dbReference>
<gene>
    <name evidence="3" type="ordered locus">Runsl_0528</name>
</gene>
<dbReference type="InterPro" id="IPR000362">
    <property type="entry name" value="Fumarate_lyase_fam"/>
</dbReference>
<dbReference type="InterPro" id="IPR020557">
    <property type="entry name" value="Fumarate_lyase_CS"/>
</dbReference>
<dbReference type="InterPro" id="IPR024083">
    <property type="entry name" value="Fumarase/histidase_N"/>
</dbReference>
<name>A0A7U3ZH10_RUNSL</name>
<dbReference type="NCBIfam" id="TIGR02426">
    <property type="entry name" value="protocat_pcaB"/>
    <property type="match status" value="1"/>
</dbReference>
<dbReference type="PRINTS" id="PR00149">
    <property type="entry name" value="FUMRATELYASE"/>
</dbReference>
<protein>
    <submittedName>
        <fullName evidence="3">3-carboxy-cis,cis-muconate cycloisomerase</fullName>
        <ecNumber evidence="3">5.5.1.2</ecNumber>
    </submittedName>
</protein>
<dbReference type="Gene3D" id="1.20.200.10">
    <property type="entry name" value="Fumarase/aspartase (Central domain)"/>
    <property type="match status" value="1"/>
</dbReference>
<dbReference type="SUPFAM" id="SSF48557">
    <property type="entry name" value="L-aspartase-like"/>
    <property type="match status" value="1"/>
</dbReference>
<evidence type="ECO:0000313" key="4">
    <source>
        <dbReference type="Proteomes" id="UP000000493"/>
    </source>
</evidence>
<dbReference type="InterPro" id="IPR008948">
    <property type="entry name" value="L-Aspartase-like"/>
</dbReference>
<dbReference type="Proteomes" id="UP000000493">
    <property type="component" value="Chromosome"/>
</dbReference>
<dbReference type="Gene3D" id="1.10.275.10">
    <property type="entry name" value="Fumarase/aspartase (N-terminal domain)"/>
    <property type="match status" value="1"/>
</dbReference>
<dbReference type="InterPro" id="IPR022761">
    <property type="entry name" value="Fumarate_lyase_N"/>
</dbReference>
<comment type="similarity">
    <text evidence="1">Belongs to the class-II fumarase/aspartase family.</text>
</comment>
<feature type="domain" description="Adenylosuccinate lyase C-terminal" evidence="2">
    <location>
        <begin position="358"/>
        <end position="432"/>
    </location>
</feature>
<keyword evidence="4" id="KW-1185">Reference proteome</keyword>